<reference evidence="6" key="1">
    <citation type="submission" date="2019-08" db="EMBL/GenBank/DDBJ databases">
        <title>Genomic characterization of a novel candidate phylum (ARYD3) from a high temperature, high salinity tertiary oil reservoir in north central Oklahoma, USA.</title>
        <authorList>
            <person name="Youssef N.H."/>
            <person name="Yadav A."/>
            <person name="Elshahed M.S."/>
        </authorList>
    </citation>
    <scope>NUCLEOTIDE SEQUENCE [LARGE SCALE GENOMIC DNA]</scope>
    <source>
        <strain evidence="6">ARYD3</strain>
    </source>
</reference>
<dbReference type="PANTHER" id="PTHR42655">
    <property type="entry name" value="GLYCOGEN PHOSPHORYLASE"/>
    <property type="match status" value="1"/>
</dbReference>
<evidence type="ECO:0000259" key="5">
    <source>
        <dbReference type="Pfam" id="PF11897"/>
    </source>
</evidence>
<gene>
    <name evidence="6" type="ORF">FXF47_08745</name>
</gene>
<comment type="catalytic activity">
    <reaction evidence="1">
        <text>[(1-&gt;4)-alpha-D-glucosyl](n) + phosphate = [(1-&gt;4)-alpha-D-glucosyl](n-1) + alpha-D-glucose 1-phosphate</text>
        <dbReference type="Rhea" id="RHEA:41732"/>
        <dbReference type="Rhea" id="RHEA-COMP:9584"/>
        <dbReference type="Rhea" id="RHEA-COMP:9586"/>
        <dbReference type="ChEBI" id="CHEBI:15444"/>
        <dbReference type="ChEBI" id="CHEBI:43474"/>
        <dbReference type="ChEBI" id="CHEBI:58601"/>
        <dbReference type="EC" id="2.4.1.1"/>
    </reaction>
</comment>
<feature type="domain" description="DUF3417" evidence="5">
    <location>
        <begin position="12"/>
        <end position="124"/>
    </location>
</feature>
<keyword evidence="3" id="KW-0021">Allosteric enzyme</keyword>
<dbReference type="Gene3D" id="3.40.50.2000">
    <property type="entry name" value="Glycogen Phosphorylase B"/>
    <property type="match status" value="3"/>
</dbReference>
<evidence type="ECO:0000256" key="4">
    <source>
        <dbReference type="PIRSR" id="PIRSR000460-1"/>
    </source>
</evidence>
<dbReference type="PIRSF" id="PIRSF000460">
    <property type="entry name" value="Pprylas_GlgP"/>
    <property type="match status" value="1"/>
</dbReference>
<evidence type="ECO:0000256" key="3">
    <source>
        <dbReference type="ARBA" id="ARBA00022533"/>
    </source>
</evidence>
<dbReference type="EMBL" id="VSIX01000124">
    <property type="protein sequence ID" value="TYB30521.1"/>
    <property type="molecule type" value="Genomic_DNA"/>
</dbReference>
<dbReference type="AlphaFoldDB" id="A0A5D0MGB7"/>
<dbReference type="InterPro" id="IPR011834">
    <property type="entry name" value="Agluc_phsphrylas"/>
</dbReference>
<dbReference type="InterPro" id="IPR024517">
    <property type="entry name" value="Glycogen_phosphorylase_DUF3417"/>
</dbReference>
<evidence type="ECO:0000313" key="6">
    <source>
        <dbReference type="EMBL" id="TYB30521.1"/>
    </source>
</evidence>
<keyword evidence="4" id="KW-0663">Pyridoxal phosphate</keyword>
<dbReference type="NCBIfam" id="TIGR02094">
    <property type="entry name" value="more_P_ylases"/>
    <property type="match status" value="1"/>
</dbReference>
<proteinExistence type="inferred from homology"/>
<comment type="similarity">
    <text evidence="2">Belongs to the glycogen phosphorylase family.</text>
</comment>
<evidence type="ECO:0000313" key="7">
    <source>
        <dbReference type="Proteomes" id="UP000324143"/>
    </source>
</evidence>
<protein>
    <submittedName>
        <fullName evidence="6">Glycosyltransferase family 1 protein</fullName>
    </submittedName>
</protein>
<organism evidence="6 7">
    <name type="scientific">Candidatus Mcinerneyibacterium aminivorans</name>
    <dbReference type="NCBI Taxonomy" id="2703815"/>
    <lineage>
        <taxon>Bacteria</taxon>
        <taxon>Candidatus Macinerneyibacteriota</taxon>
        <taxon>Candidatus Mcinerneyibacteria</taxon>
        <taxon>Candidatus Mcinerneyibacteriales</taxon>
        <taxon>Candidatus Mcinerneyibacteriaceae</taxon>
        <taxon>Candidatus Mcinerneyibacterium</taxon>
    </lineage>
</organism>
<comment type="caution">
    <text evidence="6">The sequence shown here is derived from an EMBL/GenBank/DDBJ whole genome shotgun (WGS) entry which is preliminary data.</text>
</comment>
<dbReference type="GO" id="GO:0030170">
    <property type="term" value="F:pyridoxal phosphate binding"/>
    <property type="evidence" value="ECO:0007669"/>
    <property type="project" value="InterPro"/>
</dbReference>
<keyword evidence="7" id="KW-1185">Reference proteome</keyword>
<evidence type="ECO:0000256" key="2">
    <source>
        <dbReference type="ARBA" id="ARBA00006047"/>
    </source>
</evidence>
<accession>A0A5D0MGB7</accession>
<dbReference type="GO" id="GO:0008184">
    <property type="term" value="F:glycogen phosphorylase activity"/>
    <property type="evidence" value="ECO:0007669"/>
    <property type="project" value="InterPro"/>
</dbReference>
<dbReference type="InterPro" id="IPR052182">
    <property type="entry name" value="Glycogen/Maltodextrin_Phosph"/>
</dbReference>
<dbReference type="Pfam" id="PF11897">
    <property type="entry name" value="DUF3417"/>
    <property type="match status" value="1"/>
</dbReference>
<dbReference type="PANTHER" id="PTHR42655:SF1">
    <property type="entry name" value="GLYCOGEN PHOSPHORYLASE"/>
    <property type="match status" value="1"/>
</dbReference>
<sequence>MRLKDIYIKPKIPKKLEKLFELSYNVWTTWDKDAVNLFLRIDPNLFRKLNFNPVEFLHKIEYEKLQKLAEDKGFLYELKNVWDKFSQYKKYRGYYMDKNDNKIYFDKGDLIAYFSMEYGLHESLPLYSGGLGVLAGDFIKSASDMGMPIVGFGLLYKYGYLNQYINEEGYQEEEYVENRWYLKPIKEVRDKENKPITFEMKIKNYKVNVKLWKIEVGKIPLYFLDTDIATNSEYVKSITDYLYVADRDKRIEQEILLGQGAIQAIKILNIEPKIYHLNEGHSAFLIIERLKKMMMEDKLSYEATKQIIRESTVFTTHTPVIEGNEHFDKDKITTYIKDDIEKLEIKIDTFLVNGLIENSTKFWLPALALKFSKYSNAVSKLHQEVSKKMWKEIYGELDYSEIPIDYITNGVHIQSWLSNEMARIFDRYIGPDYLHMADKSLWEQIEDIPDDEIWAVHKTRKEHLISFIRNRIVDKLEARGAPSTKISELSNILNPEYLTIAFARRFATYKRANLILHDKERLKKILTNGKKPVQLIFAGKAHSADKMGKELIKEIIDFAKEYDLEDKVVFLENYDINVARHLVQGVDVWLNTPLKHMEASGTSGMKAGINGVLNLSVLDGWWPEGYNGENGWAITAGERYQNIDMKNETEANQIYSLLEEEITEIYYDKTGAYYPKNWVKKMKKSIYSICKDFNMHRMLDEYFYKSYYPAMSQIDLLEESNHKEIDEYVKQKDIIKEKWSKLYIKFIDSEFEKKDVSTGENAKIDAYVYLDNIDPSLISVEIFYKYDENGYKVIDMEFLEKYEDSILKFTADVEVKGYGLEQYNVRIRPSHDMLFESNPEFVKWYFE</sequence>
<name>A0A5D0MGB7_9BACT</name>
<dbReference type="Proteomes" id="UP000324143">
    <property type="component" value="Unassembled WGS sequence"/>
</dbReference>
<dbReference type="GO" id="GO:0005975">
    <property type="term" value="P:carbohydrate metabolic process"/>
    <property type="evidence" value="ECO:0007669"/>
    <property type="project" value="InterPro"/>
</dbReference>
<dbReference type="SUPFAM" id="SSF53756">
    <property type="entry name" value="UDP-Glycosyltransferase/glycogen phosphorylase"/>
    <property type="match status" value="1"/>
</dbReference>
<dbReference type="Pfam" id="PF00343">
    <property type="entry name" value="Phosphorylase"/>
    <property type="match status" value="2"/>
</dbReference>
<evidence type="ECO:0000256" key="1">
    <source>
        <dbReference type="ARBA" id="ARBA00001275"/>
    </source>
</evidence>
<dbReference type="InterPro" id="IPR000811">
    <property type="entry name" value="Glyco_trans_35"/>
</dbReference>
<feature type="modified residue" description="N6-(pyridoxal phosphate)lysine" evidence="4">
    <location>
        <position position="606"/>
    </location>
</feature>